<dbReference type="EMBL" id="CP016094">
    <property type="protein sequence ID" value="AOS43903.1"/>
    <property type="molecule type" value="Genomic_DNA"/>
</dbReference>
<dbReference type="KEGG" id="obg:Verru16b_00961"/>
<organism evidence="2 3">
    <name type="scientific">Lacunisphaera limnophila</name>
    <dbReference type="NCBI Taxonomy" id="1838286"/>
    <lineage>
        <taxon>Bacteria</taxon>
        <taxon>Pseudomonadati</taxon>
        <taxon>Verrucomicrobiota</taxon>
        <taxon>Opitutia</taxon>
        <taxon>Opitutales</taxon>
        <taxon>Opitutaceae</taxon>
        <taxon>Lacunisphaera</taxon>
    </lineage>
</organism>
<gene>
    <name evidence="2" type="ORF">Verru16b_00961</name>
</gene>
<name>A0A1D8ASN3_9BACT</name>
<feature type="region of interest" description="Disordered" evidence="1">
    <location>
        <begin position="20"/>
        <end position="54"/>
    </location>
</feature>
<dbReference type="RefSeq" id="WP_157772216.1">
    <property type="nucleotide sequence ID" value="NZ_CP016094.1"/>
</dbReference>
<keyword evidence="3" id="KW-1185">Reference proteome</keyword>
<dbReference type="Proteomes" id="UP000095228">
    <property type="component" value="Chromosome"/>
</dbReference>
<dbReference type="AlphaFoldDB" id="A0A1D8ASN3"/>
<sequence length="54" mass="5570">MLTAIIILALLSLLVATEGDPANPTVETNAEKPVRPAGQNGAEGKADKRCRLAA</sequence>
<protein>
    <submittedName>
        <fullName evidence="2">Uncharacterized protein</fullName>
    </submittedName>
</protein>
<reference evidence="2 3" key="1">
    <citation type="submission" date="2016-06" db="EMBL/GenBank/DDBJ databases">
        <title>Three novel species with peptidoglycan cell walls form the new genus Lacunisphaera gen. nov. in the family Opitutaceae of the verrucomicrobial subdivision 4.</title>
        <authorList>
            <person name="Rast P."/>
            <person name="Gloeckner I."/>
            <person name="Jogler M."/>
            <person name="Boedeker C."/>
            <person name="Jeske O."/>
            <person name="Wiegand S."/>
            <person name="Reinhardt R."/>
            <person name="Schumann P."/>
            <person name="Rohde M."/>
            <person name="Spring S."/>
            <person name="Gloeckner F.O."/>
            <person name="Jogler C."/>
        </authorList>
    </citation>
    <scope>NUCLEOTIDE SEQUENCE [LARGE SCALE GENOMIC DNA]</scope>
    <source>
        <strain evidence="2 3">IG16b</strain>
    </source>
</reference>
<evidence type="ECO:0000313" key="3">
    <source>
        <dbReference type="Proteomes" id="UP000095228"/>
    </source>
</evidence>
<feature type="compositionally biased region" description="Basic and acidic residues" evidence="1">
    <location>
        <begin position="44"/>
        <end position="54"/>
    </location>
</feature>
<accession>A0A1D8ASN3</accession>
<dbReference type="STRING" id="1838286.Verru16b_00961"/>
<proteinExistence type="predicted"/>
<evidence type="ECO:0000313" key="2">
    <source>
        <dbReference type="EMBL" id="AOS43903.1"/>
    </source>
</evidence>
<evidence type="ECO:0000256" key="1">
    <source>
        <dbReference type="SAM" id="MobiDB-lite"/>
    </source>
</evidence>